<evidence type="ECO:0000313" key="2">
    <source>
        <dbReference type="Proteomes" id="UP000078390"/>
    </source>
</evidence>
<dbReference type="Proteomes" id="UP000078390">
    <property type="component" value="Unassembled WGS sequence"/>
</dbReference>
<proteinExistence type="predicted"/>
<comment type="caution">
    <text evidence="1">The sequence shown here is derived from an EMBL/GenBank/DDBJ whole genome shotgun (WGS) entry which is preliminary data.</text>
</comment>
<accession>A0A179D228</accession>
<dbReference type="Gene3D" id="3.20.20.70">
    <property type="entry name" value="Aldolase class I"/>
    <property type="match status" value="1"/>
</dbReference>
<keyword evidence="2" id="KW-1185">Reference proteome</keyword>
<dbReference type="SUPFAM" id="SSF102114">
    <property type="entry name" value="Radical SAM enzymes"/>
    <property type="match status" value="1"/>
</dbReference>
<reference evidence="1 2" key="1">
    <citation type="submission" date="2016-04" db="EMBL/GenBank/DDBJ databases">
        <title>Genome analysis of Thermosulfurimonas dismutans, the first thermophilic sulfur-disproportionating bacterium of the phylum Thermodesulfobacteria.</title>
        <authorList>
            <person name="Mardanov A.V."/>
            <person name="Beletsky A.V."/>
            <person name="Kadnikov V.V."/>
            <person name="Slobodkin A.I."/>
            <person name="Ravin N.V."/>
        </authorList>
    </citation>
    <scope>NUCLEOTIDE SEQUENCE [LARGE SCALE GENOMIC DNA]</scope>
    <source>
        <strain evidence="1 2">S95</strain>
    </source>
</reference>
<gene>
    <name evidence="1" type="ORF">TDIS_1750</name>
</gene>
<organism evidence="1 2">
    <name type="scientific">Thermosulfurimonas dismutans</name>
    <dbReference type="NCBI Taxonomy" id="999894"/>
    <lineage>
        <taxon>Bacteria</taxon>
        <taxon>Pseudomonadati</taxon>
        <taxon>Thermodesulfobacteriota</taxon>
        <taxon>Thermodesulfobacteria</taxon>
        <taxon>Thermodesulfobacteriales</taxon>
        <taxon>Thermodesulfobacteriaceae</taxon>
        <taxon>Thermosulfurimonas</taxon>
    </lineage>
</organism>
<dbReference type="AlphaFoldDB" id="A0A179D228"/>
<name>A0A179D228_9BACT</name>
<dbReference type="InterPro" id="IPR013785">
    <property type="entry name" value="Aldolase_TIM"/>
</dbReference>
<dbReference type="STRING" id="999894.TDIS_1750"/>
<protein>
    <submittedName>
        <fullName evidence="1">Radical SAM domain protein</fullName>
    </submittedName>
</protein>
<evidence type="ECO:0000313" key="1">
    <source>
        <dbReference type="EMBL" id="OAQ20124.1"/>
    </source>
</evidence>
<sequence length="306" mass="35133">MSREDLENLLSGIQETWENPRGLHLAGGEPFFNFELLVFAVEKCRERNLPIEYVETNAGWCTSYEEARERFKILKEAGLTSVLISCSPFHAETVPLKRTLWAIKAAREVFGAYHVIVYMEHFVDLIRGFGEDRPVPLSEWIRIYGKEEAGRLFWKGYSLFSGGRAGFELGILAERYPYERFRGMNCMTEILLSRHCHFDPYGNYIPLFCGGLSLGRVEGDLRRFVDDYEAGKSRIIKILVEAGPFGLAEWARRNFGFEPDPEGYVGKCHLCVAVRKFLVDTGEDFPELTPRAFYENLRSHLPALHV</sequence>
<dbReference type="EMBL" id="LWLG01000015">
    <property type="protein sequence ID" value="OAQ20124.1"/>
    <property type="molecule type" value="Genomic_DNA"/>
</dbReference>
<dbReference type="InterPro" id="IPR058240">
    <property type="entry name" value="rSAM_sf"/>
</dbReference>